<reference evidence="4 5" key="1">
    <citation type="submission" date="2021-05" db="EMBL/GenBank/DDBJ databases">
        <title>Genome Assembly of Synthetic Allotetraploid Brassica napus Reveals Homoeologous Exchanges between Subgenomes.</title>
        <authorList>
            <person name="Davis J.T."/>
        </authorList>
    </citation>
    <scope>NUCLEOTIDE SEQUENCE [LARGE SCALE GENOMIC DNA]</scope>
    <source>
        <strain evidence="5">cv. Da-Ae</strain>
        <tissue evidence="4">Seedling</tissue>
    </source>
</reference>
<feature type="compositionally biased region" description="Polar residues" evidence="1">
    <location>
        <begin position="300"/>
        <end position="313"/>
    </location>
</feature>
<evidence type="ECO:0000313" key="5">
    <source>
        <dbReference type="Proteomes" id="UP000824890"/>
    </source>
</evidence>
<dbReference type="PANTHER" id="PTHR47289">
    <property type="entry name" value="TRANSCRIPTION FACTOR, PUTATIVE (DUF1664)-RELATED"/>
    <property type="match status" value="1"/>
</dbReference>
<comment type="caution">
    <text evidence="4">The sequence shown here is derived from an EMBL/GenBank/DDBJ whole genome shotgun (WGS) entry which is preliminary data.</text>
</comment>
<organism evidence="4 5">
    <name type="scientific">Brassica napus</name>
    <name type="common">Rape</name>
    <dbReference type="NCBI Taxonomy" id="3708"/>
    <lineage>
        <taxon>Eukaryota</taxon>
        <taxon>Viridiplantae</taxon>
        <taxon>Streptophyta</taxon>
        <taxon>Embryophyta</taxon>
        <taxon>Tracheophyta</taxon>
        <taxon>Spermatophyta</taxon>
        <taxon>Magnoliopsida</taxon>
        <taxon>eudicotyledons</taxon>
        <taxon>Gunneridae</taxon>
        <taxon>Pentapetalae</taxon>
        <taxon>rosids</taxon>
        <taxon>malvids</taxon>
        <taxon>Brassicales</taxon>
        <taxon>Brassicaceae</taxon>
        <taxon>Brassiceae</taxon>
        <taxon>Brassica</taxon>
    </lineage>
</organism>
<keyword evidence="2" id="KW-0472">Membrane</keyword>
<keyword evidence="5" id="KW-1185">Reference proteome</keyword>
<protein>
    <recommendedName>
        <fullName evidence="3">DUF1664 domain-containing protein</fullName>
    </recommendedName>
</protein>
<keyword evidence="2" id="KW-1133">Transmembrane helix</keyword>
<feature type="domain" description="DUF1664" evidence="3">
    <location>
        <begin position="114"/>
        <end position="235"/>
    </location>
</feature>
<proteinExistence type="predicted"/>
<feature type="transmembrane region" description="Helical" evidence="2">
    <location>
        <begin position="118"/>
        <end position="134"/>
    </location>
</feature>
<evidence type="ECO:0000256" key="1">
    <source>
        <dbReference type="SAM" id="MobiDB-lite"/>
    </source>
</evidence>
<dbReference type="PANTHER" id="PTHR47289:SF5">
    <property type="entry name" value="DUF1664 DOMAIN-CONTAINING PROTEIN"/>
    <property type="match status" value="1"/>
</dbReference>
<evidence type="ECO:0000259" key="3">
    <source>
        <dbReference type="Pfam" id="PF07889"/>
    </source>
</evidence>
<keyword evidence="2" id="KW-0812">Transmembrane</keyword>
<dbReference type="Proteomes" id="UP000824890">
    <property type="component" value="Unassembled WGS sequence"/>
</dbReference>
<feature type="compositionally biased region" description="Polar residues" evidence="1">
    <location>
        <begin position="323"/>
        <end position="344"/>
    </location>
</feature>
<gene>
    <name evidence="4" type="ORF">HID58_066017</name>
</gene>
<feature type="region of interest" description="Disordered" evidence="1">
    <location>
        <begin position="258"/>
        <end position="344"/>
    </location>
</feature>
<evidence type="ECO:0000313" key="4">
    <source>
        <dbReference type="EMBL" id="KAH0878623.1"/>
    </source>
</evidence>
<dbReference type="Pfam" id="PF07889">
    <property type="entry name" value="DUF1664"/>
    <property type="match status" value="1"/>
</dbReference>
<feature type="compositionally biased region" description="Polar residues" evidence="1">
    <location>
        <begin position="258"/>
        <end position="268"/>
    </location>
</feature>
<name>A0ABQ7ZER9_BRANA</name>
<sequence length="377" mass="40446">MRLPLPSSRRVKEYSAHIWLFSSGSSLSSSVQSGFDLGLVGSVLAKDGGLPDVSSFVSGAFKMVFRQLKQGEPAKLASKPHSDALTAQVNTLRHELQLLASNRPITIISTGGSGGRKYAVIIIIGVIGYGYVWWKGFKLEDFMFATRRSLSDACNNVGTQIDGFYSSLSGTKRELGSEIDRMDRTLDASSVTIKQTGREVTELRDGTANMKDEVRSVFEAVETLASKVHRIEGNQDLTLKGVGALHAQCLEHKRIQESNKALPSTSSLPALEPAPVTPSSRTLSLPPPSPRESQSPSTPNGARQSNGPLQHTHSMPGLKDINESSSSRETFSNGTHSGEAMGNTTTSSGLFSIFSMPRIVRTRSAVDAVPANSTGPQ</sequence>
<evidence type="ECO:0000256" key="2">
    <source>
        <dbReference type="SAM" id="Phobius"/>
    </source>
</evidence>
<dbReference type="InterPro" id="IPR012458">
    <property type="entry name" value="DUF1664"/>
</dbReference>
<accession>A0ABQ7ZER9</accession>
<dbReference type="EMBL" id="JAGKQM010000015">
    <property type="protein sequence ID" value="KAH0878623.1"/>
    <property type="molecule type" value="Genomic_DNA"/>
</dbReference>